<dbReference type="InterPro" id="IPR003593">
    <property type="entry name" value="AAA+_ATPase"/>
</dbReference>
<dbReference type="GO" id="GO:0043565">
    <property type="term" value="F:sequence-specific DNA binding"/>
    <property type="evidence" value="ECO:0007669"/>
    <property type="project" value="InterPro"/>
</dbReference>
<dbReference type="InterPro" id="IPR002197">
    <property type="entry name" value="HTH_Fis"/>
</dbReference>
<evidence type="ECO:0000256" key="6">
    <source>
        <dbReference type="PROSITE-ProRule" id="PRU00169"/>
    </source>
</evidence>
<dbReference type="Gene3D" id="1.10.8.60">
    <property type="match status" value="1"/>
</dbReference>
<dbReference type="InterPro" id="IPR025944">
    <property type="entry name" value="Sigma_54_int_dom_CS"/>
</dbReference>
<evidence type="ECO:0000256" key="5">
    <source>
        <dbReference type="ARBA" id="ARBA00023163"/>
    </source>
</evidence>
<dbReference type="Gene3D" id="1.10.10.60">
    <property type="entry name" value="Homeodomain-like"/>
    <property type="match status" value="1"/>
</dbReference>
<dbReference type="GO" id="GO:0005524">
    <property type="term" value="F:ATP binding"/>
    <property type="evidence" value="ECO:0007669"/>
    <property type="project" value="UniProtKB-KW"/>
</dbReference>
<dbReference type="InterPro" id="IPR009057">
    <property type="entry name" value="Homeodomain-like_sf"/>
</dbReference>
<dbReference type="HOGENOM" id="CLU_000445_0_6_4"/>
<dbReference type="SUPFAM" id="SSF52172">
    <property type="entry name" value="CheY-like"/>
    <property type="match status" value="1"/>
</dbReference>
<dbReference type="PROSITE" id="PS50110">
    <property type="entry name" value="RESPONSE_REGULATORY"/>
    <property type="match status" value="1"/>
</dbReference>
<protein>
    <submittedName>
        <fullName evidence="9">Helix-turn-helix, Fis-type</fullName>
    </submittedName>
</protein>
<organism evidence="9">
    <name type="scientific">Dechloromonas aromatica (strain RCB)</name>
    <dbReference type="NCBI Taxonomy" id="159087"/>
    <lineage>
        <taxon>Bacteria</taxon>
        <taxon>Pseudomonadati</taxon>
        <taxon>Pseudomonadota</taxon>
        <taxon>Betaproteobacteria</taxon>
        <taxon>Rhodocyclales</taxon>
        <taxon>Azonexaceae</taxon>
        <taxon>Dechloromonas</taxon>
    </lineage>
</organism>
<dbReference type="Pfam" id="PF02954">
    <property type="entry name" value="HTH_8"/>
    <property type="match status" value="1"/>
</dbReference>
<reference evidence="9" key="1">
    <citation type="submission" date="2005-08" db="EMBL/GenBank/DDBJ databases">
        <title>Complete sequence of Dechloromonas aromatica RCB.</title>
        <authorList>
            <person name="Salinero K.K."/>
            <person name="Copeland A."/>
            <person name="Lucas S."/>
            <person name="Lapidus A."/>
            <person name="Barry K."/>
            <person name="Detter J.C."/>
            <person name="Glavina T."/>
            <person name="Hammon N."/>
            <person name="Israni S."/>
            <person name="Pitluck S."/>
            <person name="Di Bartolo G."/>
            <person name="Trong S."/>
            <person name="Schmutz J."/>
            <person name="Larimer F."/>
            <person name="Land M."/>
            <person name="Ivanova N."/>
            <person name="Richardson P."/>
        </authorList>
    </citation>
    <scope>NUCLEOTIDE SEQUENCE</scope>
    <source>
        <strain evidence="9">RCB</strain>
    </source>
</reference>
<evidence type="ECO:0000256" key="3">
    <source>
        <dbReference type="ARBA" id="ARBA00023015"/>
    </source>
</evidence>
<name>Q47AJ9_DECAR</name>
<dbReference type="KEGG" id="dar:Daro_3403"/>
<dbReference type="SUPFAM" id="SSF52540">
    <property type="entry name" value="P-loop containing nucleoside triphosphate hydrolases"/>
    <property type="match status" value="1"/>
</dbReference>
<keyword evidence="2" id="KW-0067">ATP-binding</keyword>
<dbReference type="SMART" id="SM00448">
    <property type="entry name" value="REC"/>
    <property type="match status" value="1"/>
</dbReference>
<feature type="domain" description="Sigma-54 factor interaction" evidence="7">
    <location>
        <begin position="163"/>
        <end position="393"/>
    </location>
</feature>
<feature type="modified residue" description="4-aspartylphosphate" evidence="6">
    <location>
        <position position="79"/>
    </location>
</feature>
<dbReference type="GO" id="GO:0006355">
    <property type="term" value="P:regulation of DNA-templated transcription"/>
    <property type="evidence" value="ECO:0007669"/>
    <property type="project" value="InterPro"/>
</dbReference>
<dbReference type="SMART" id="SM00382">
    <property type="entry name" value="AAA"/>
    <property type="match status" value="1"/>
</dbReference>
<evidence type="ECO:0000259" key="8">
    <source>
        <dbReference type="PROSITE" id="PS50110"/>
    </source>
</evidence>
<dbReference type="InterPro" id="IPR025662">
    <property type="entry name" value="Sigma_54_int_dom_ATP-bd_1"/>
</dbReference>
<dbReference type="InterPro" id="IPR011006">
    <property type="entry name" value="CheY-like_superfamily"/>
</dbReference>
<dbReference type="FunFam" id="3.40.50.300:FF:000006">
    <property type="entry name" value="DNA-binding transcriptional regulator NtrC"/>
    <property type="match status" value="1"/>
</dbReference>
<dbReference type="InterPro" id="IPR058031">
    <property type="entry name" value="AAA_lid_NorR"/>
</dbReference>
<dbReference type="Pfam" id="PF25601">
    <property type="entry name" value="AAA_lid_14"/>
    <property type="match status" value="1"/>
</dbReference>
<dbReference type="STRING" id="159087.Daro_3403"/>
<dbReference type="PROSITE" id="PS00675">
    <property type="entry name" value="SIGMA54_INTERACT_1"/>
    <property type="match status" value="1"/>
</dbReference>
<evidence type="ECO:0000256" key="1">
    <source>
        <dbReference type="ARBA" id="ARBA00022741"/>
    </source>
</evidence>
<sequence>MPSVAGKRQGYNRKYFTLTVAPLPAAKPLLLIVDDDSLISESLNFAFAQEYDVLTSHSRAHALALLRQLRHPPRLALVDLGLPPLPHRPDEGFALIGDLLALSPDMKIIVLSGQSDEDNARHARTLGAVEFVAKPCDPGRLAELFRQTLRFGNQAQATQASGLIGESLPMQRLRLQVGQYANLAYPVLIEGESGSGKDIVASHYLHRLTERRDKPFLALNCAAISPTLLEPTLFGYAKGAFTGATSAKAGYFEDADSGTLFLDEIGELPLDLQPKLLRVLENGEYQRVGETQTRTSTARIIAATNRDLRQEMRAGRFRADLFHRLSVFTLSVPPVRETGLDRLLLLEHFRKTCAAGAHSEPFLLAPAAQSLWLDYGFPGNVRELRNIIIRLTARYAGQTVSSEQLRAEFDHLDSPEQPAVAGLVANDLADVKQAARQHLEKSSRLNLDATLELWQRGYIEAAIELSGGNMSEAARRLGINRTTLYNRMEGWNRR</sequence>
<evidence type="ECO:0000256" key="2">
    <source>
        <dbReference type="ARBA" id="ARBA00022840"/>
    </source>
</evidence>
<dbReference type="PRINTS" id="PR01590">
    <property type="entry name" value="HTHFIS"/>
</dbReference>
<dbReference type="PANTHER" id="PTHR32071">
    <property type="entry name" value="TRANSCRIPTIONAL REGULATORY PROTEIN"/>
    <property type="match status" value="1"/>
</dbReference>
<dbReference type="CDD" id="cd00009">
    <property type="entry name" value="AAA"/>
    <property type="match status" value="1"/>
</dbReference>
<dbReference type="Pfam" id="PF00158">
    <property type="entry name" value="Sigma54_activat"/>
    <property type="match status" value="1"/>
</dbReference>
<evidence type="ECO:0000259" key="7">
    <source>
        <dbReference type="PROSITE" id="PS50045"/>
    </source>
</evidence>
<proteinExistence type="predicted"/>
<dbReference type="Gene3D" id="3.40.50.300">
    <property type="entry name" value="P-loop containing nucleotide triphosphate hydrolases"/>
    <property type="match status" value="1"/>
</dbReference>
<dbReference type="Pfam" id="PF00072">
    <property type="entry name" value="Response_reg"/>
    <property type="match status" value="1"/>
</dbReference>
<keyword evidence="6" id="KW-0597">Phosphoprotein</keyword>
<dbReference type="InterPro" id="IPR027417">
    <property type="entry name" value="P-loop_NTPase"/>
</dbReference>
<dbReference type="PANTHER" id="PTHR32071:SF117">
    <property type="entry name" value="PTS-DEPENDENT DIHYDROXYACETONE KINASE OPERON REGULATORY PROTEIN-RELATED"/>
    <property type="match status" value="1"/>
</dbReference>
<accession>Q47AJ9</accession>
<keyword evidence="5" id="KW-0804">Transcription</keyword>
<dbReference type="eggNOG" id="COG2204">
    <property type="taxonomic scope" value="Bacteria"/>
</dbReference>
<dbReference type="InterPro" id="IPR002078">
    <property type="entry name" value="Sigma_54_int"/>
</dbReference>
<dbReference type="GO" id="GO:0000160">
    <property type="term" value="P:phosphorelay signal transduction system"/>
    <property type="evidence" value="ECO:0007669"/>
    <property type="project" value="InterPro"/>
</dbReference>
<dbReference type="EMBL" id="CP000089">
    <property type="protein sequence ID" value="AAZ48132.1"/>
    <property type="molecule type" value="Genomic_DNA"/>
</dbReference>
<evidence type="ECO:0000313" key="9">
    <source>
        <dbReference type="EMBL" id="AAZ48132.1"/>
    </source>
</evidence>
<dbReference type="Gene3D" id="3.40.50.2300">
    <property type="match status" value="1"/>
</dbReference>
<dbReference type="PROSITE" id="PS00688">
    <property type="entry name" value="SIGMA54_INTERACT_3"/>
    <property type="match status" value="1"/>
</dbReference>
<keyword evidence="4" id="KW-0238">DNA-binding</keyword>
<dbReference type="CDD" id="cd00156">
    <property type="entry name" value="REC"/>
    <property type="match status" value="1"/>
</dbReference>
<keyword evidence="3" id="KW-0805">Transcription regulation</keyword>
<keyword evidence="1" id="KW-0547">Nucleotide-binding</keyword>
<dbReference type="AlphaFoldDB" id="Q47AJ9"/>
<feature type="domain" description="Response regulatory" evidence="8">
    <location>
        <begin position="29"/>
        <end position="149"/>
    </location>
</feature>
<dbReference type="InterPro" id="IPR001789">
    <property type="entry name" value="Sig_transdc_resp-reg_receiver"/>
</dbReference>
<dbReference type="PROSITE" id="PS50045">
    <property type="entry name" value="SIGMA54_INTERACT_4"/>
    <property type="match status" value="1"/>
</dbReference>
<gene>
    <name evidence="9" type="ordered locus">Daro_3403</name>
</gene>
<evidence type="ECO:0000256" key="4">
    <source>
        <dbReference type="ARBA" id="ARBA00023125"/>
    </source>
</evidence>
<dbReference type="SUPFAM" id="SSF46689">
    <property type="entry name" value="Homeodomain-like"/>
    <property type="match status" value="1"/>
</dbReference>